<dbReference type="EMBL" id="OX465081">
    <property type="protein sequence ID" value="CAI9288247.1"/>
    <property type="molecule type" value="Genomic_DNA"/>
</dbReference>
<keyword evidence="2" id="KW-1185">Reference proteome</keyword>
<name>A0AA35ZAI1_LACSI</name>
<protein>
    <submittedName>
        <fullName evidence="1">Uncharacterized protein</fullName>
    </submittedName>
</protein>
<accession>A0AA35ZAI1</accession>
<organism evidence="1 2">
    <name type="scientific">Lactuca saligna</name>
    <name type="common">Willowleaf lettuce</name>
    <dbReference type="NCBI Taxonomy" id="75948"/>
    <lineage>
        <taxon>Eukaryota</taxon>
        <taxon>Viridiplantae</taxon>
        <taxon>Streptophyta</taxon>
        <taxon>Embryophyta</taxon>
        <taxon>Tracheophyta</taxon>
        <taxon>Spermatophyta</taxon>
        <taxon>Magnoliopsida</taxon>
        <taxon>eudicotyledons</taxon>
        <taxon>Gunneridae</taxon>
        <taxon>Pentapetalae</taxon>
        <taxon>asterids</taxon>
        <taxon>campanulids</taxon>
        <taxon>Asterales</taxon>
        <taxon>Asteraceae</taxon>
        <taxon>Cichorioideae</taxon>
        <taxon>Cichorieae</taxon>
        <taxon>Lactucinae</taxon>
        <taxon>Lactuca</taxon>
    </lineage>
</organism>
<evidence type="ECO:0000313" key="1">
    <source>
        <dbReference type="EMBL" id="CAI9288247.1"/>
    </source>
</evidence>
<evidence type="ECO:0000313" key="2">
    <source>
        <dbReference type="Proteomes" id="UP001177003"/>
    </source>
</evidence>
<sequence length="125" mass="14585">MILLNSVLIVNQTCLEKESRIPTLLESMIPSVSTLTNYNTNKSLLHGFSEVEYNKAKRLLWELLNTFIYMEPRFIQNHSKWNTNNRSQHQNMNACICVINIVKSSYGVRERLFNNVKRQALPKAK</sequence>
<reference evidence="1" key="1">
    <citation type="submission" date="2023-04" db="EMBL/GenBank/DDBJ databases">
        <authorList>
            <person name="Vijverberg K."/>
            <person name="Xiong W."/>
            <person name="Schranz E."/>
        </authorList>
    </citation>
    <scope>NUCLEOTIDE SEQUENCE</scope>
</reference>
<gene>
    <name evidence="1" type="ORF">LSALG_LOCUS27562</name>
</gene>
<dbReference type="AlphaFoldDB" id="A0AA35ZAI1"/>
<dbReference type="Proteomes" id="UP001177003">
    <property type="component" value="Chromosome 5"/>
</dbReference>
<proteinExistence type="predicted"/>